<gene>
    <name evidence="1" type="ORF">EDC27_0587</name>
</gene>
<evidence type="ECO:0000313" key="2">
    <source>
        <dbReference type="Proteomes" id="UP000276223"/>
    </source>
</evidence>
<sequence length="83" mass="9121">MGAFWAMIAGGVPLQDRVNLAAAAEHRDGFKGIVGGIKPEQKGLLVNTLARAGDSCRKGIKLFWLCWLPYRISRLRRQPSSPT</sequence>
<dbReference type="Proteomes" id="UP000276223">
    <property type="component" value="Unassembled WGS sequence"/>
</dbReference>
<comment type="caution">
    <text evidence="1">The sequence shown here is derived from an EMBL/GenBank/DDBJ whole genome shotgun (WGS) entry which is preliminary data.</text>
</comment>
<accession>A0A3N1VMM6</accession>
<protein>
    <submittedName>
        <fullName evidence="1">Uncharacterized protein</fullName>
    </submittedName>
</protein>
<keyword evidence="2" id="KW-1185">Reference proteome</keyword>
<proteinExistence type="predicted"/>
<reference evidence="1 2" key="1">
    <citation type="submission" date="2018-11" db="EMBL/GenBank/DDBJ databases">
        <title>Genomic Encyclopedia of Type Strains, Phase IV (KMG-IV): sequencing the most valuable type-strain genomes for metagenomic binning, comparative biology and taxonomic classification.</title>
        <authorList>
            <person name="Goeker M."/>
        </authorList>
    </citation>
    <scope>NUCLEOTIDE SEQUENCE [LARGE SCALE GENOMIC DNA]</scope>
    <source>
        <strain evidence="1 2">DSM 22027</strain>
    </source>
</reference>
<organism evidence="1 2">
    <name type="scientific">Desulfosoma caldarium</name>
    <dbReference type="NCBI Taxonomy" id="610254"/>
    <lineage>
        <taxon>Bacteria</taxon>
        <taxon>Pseudomonadati</taxon>
        <taxon>Thermodesulfobacteriota</taxon>
        <taxon>Syntrophobacteria</taxon>
        <taxon>Syntrophobacterales</taxon>
        <taxon>Syntrophobacteraceae</taxon>
        <taxon>Desulfosoma</taxon>
    </lineage>
</organism>
<evidence type="ECO:0000313" key="1">
    <source>
        <dbReference type="EMBL" id="ROR03319.1"/>
    </source>
</evidence>
<dbReference type="AlphaFoldDB" id="A0A3N1VMM6"/>
<name>A0A3N1VMM6_9BACT</name>
<dbReference type="EMBL" id="RJVA01000009">
    <property type="protein sequence ID" value="ROR03319.1"/>
    <property type="molecule type" value="Genomic_DNA"/>
</dbReference>